<sequence length="272" mass="28419">MTAFPMGPALLFCPADRADRFAKAAERADAVILDLEDAVAFEDKEQARKNLAASALDPERTIVRVNPVGSPSFRADLEALAVTGYRYVMAAKAEDPKAIAHSLRKFQVVALLETALGVVRAPEIAQAENVAALMWGAEDLLASLGGESSRRADGSYRSVAVAARSAVLLAAGAFGKGAIDSIYGNIADTAGLEEEARDGAASGFAAKACIHPGQVGSVRAAYAPSEAEKDYAREVLAAAKGQGGVFSFRGEMIDGPLLRQAEQTLRRAGILA</sequence>
<feature type="binding site" evidence="5">
    <location>
        <position position="113"/>
    </location>
    <ligand>
        <name>Mg(2+)</name>
        <dbReference type="ChEBI" id="CHEBI:18420"/>
    </ligand>
</feature>
<dbReference type="PIRSF" id="PIRSF015582">
    <property type="entry name" value="Cit_lyase_B"/>
    <property type="match status" value="1"/>
</dbReference>
<feature type="domain" description="HpcH/HpaI aldolase/citrate lyase" evidence="6">
    <location>
        <begin position="10"/>
        <end position="212"/>
    </location>
</feature>
<keyword evidence="3 5" id="KW-0460">Magnesium</keyword>
<dbReference type="EMBL" id="JAJFZV010000004">
    <property type="protein sequence ID" value="MCC3297088.1"/>
    <property type="molecule type" value="Genomic_DNA"/>
</dbReference>
<name>A0A9X1SBD2_9MICC</name>
<dbReference type="Gene3D" id="3.20.20.60">
    <property type="entry name" value="Phosphoenolpyruvate-binding domains"/>
    <property type="match status" value="1"/>
</dbReference>
<evidence type="ECO:0000256" key="4">
    <source>
        <dbReference type="PIRSR" id="PIRSR015582-1"/>
    </source>
</evidence>
<dbReference type="PANTHER" id="PTHR32308:SF10">
    <property type="entry name" value="CITRATE LYASE SUBUNIT BETA"/>
    <property type="match status" value="1"/>
</dbReference>
<feature type="binding site" evidence="5">
    <location>
        <position position="139"/>
    </location>
    <ligand>
        <name>Mg(2+)</name>
        <dbReference type="ChEBI" id="CHEBI:18420"/>
    </ligand>
</feature>
<evidence type="ECO:0000313" key="7">
    <source>
        <dbReference type="EMBL" id="MCC3297088.1"/>
    </source>
</evidence>
<comment type="cofactor">
    <cofactor evidence="1">
        <name>Mg(2+)</name>
        <dbReference type="ChEBI" id="CHEBI:18420"/>
    </cofactor>
</comment>
<dbReference type="Pfam" id="PF03328">
    <property type="entry name" value="HpcH_HpaI"/>
    <property type="match status" value="1"/>
</dbReference>
<gene>
    <name evidence="7" type="ORF">LJ757_04610</name>
</gene>
<keyword evidence="8" id="KW-1185">Reference proteome</keyword>
<evidence type="ECO:0000256" key="1">
    <source>
        <dbReference type="ARBA" id="ARBA00001946"/>
    </source>
</evidence>
<dbReference type="InterPro" id="IPR005000">
    <property type="entry name" value="Aldolase/citrate-lyase_domain"/>
</dbReference>
<dbReference type="GO" id="GO:0006107">
    <property type="term" value="P:oxaloacetate metabolic process"/>
    <property type="evidence" value="ECO:0007669"/>
    <property type="project" value="TreeGrafter"/>
</dbReference>
<proteinExistence type="predicted"/>
<organism evidence="7 8">
    <name type="scientific">Arthrobacter caoxuetaonis</name>
    <dbReference type="NCBI Taxonomy" id="2886935"/>
    <lineage>
        <taxon>Bacteria</taxon>
        <taxon>Bacillati</taxon>
        <taxon>Actinomycetota</taxon>
        <taxon>Actinomycetes</taxon>
        <taxon>Micrococcales</taxon>
        <taxon>Micrococcaceae</taxon>
        <taxon>Arthrobacter</taxon>
    </lineage>
</organism>
<dbReference type="SUPFAM" id="SSF51621">
    <property type="entry name" value="Phosphoenolpyruvate/pyruvate domain"/>
    <property type="match status" value="1"/>
</dbReference>
<evidence type="ECO:0000256" key="3">
    <source>
        <dbReference type="ARBA" id="ARBA00022842"/>
    </source>
</evidence>
<evidence type="ECO:0000256" key="5">
    <source>
        <dbReference type="PIRSR" id="PIRSR015582-2"/>
    </source>
</evidence>
<dbReference type="RefSeq" id="WP_227894837.1">
    <property type="nucleotide sequence ID" value="NZ_CP099466.1"/>
</dbReference>
<dbReference type="Proteomes" id="UP001139158">
    <property type="component" value="Unassembled WGS sequence"/>
</dbReference>
<feature type="binding site" evidence="4">
    <location>
        <position position="113"/>
    </location>
    <ligand>
        <name>substrate</name>
    </ligand>
</feature>
<evidence type="ECO:0000256" key="2">
    <source>
        <dbReference type="ARBA" id="ARBA00022723"/>
    </source>
</evidence>
<keyword evidence="2 5" id="KW-0479">Metal-binding</keyword>
<dbReference type="AlphaFoldDB" id="A0A9X1SBD2"/>
<dbReference type="GO" id="GO:0016829">
    <property type="term" value="F:lyase activity"/>
    <property type="evidence" value="ECO:0007669"/>
    <property type="project" value="UniProtKB-KW"/>
</dbReference>
<keyword evidence="7" id="KW-0456">Lyase</keyword>
<dbReference type="InterPro" id="IPR040442">
    <property type="entry name" value="Pyrv_kinase-like_dom_sf"/>
</dbReference>
<evidence type="ECO:0000259" key="6">
    <source>
        <dbReference type="Pfam" id="PF03328"/>
    </source>
</evidence>
<dbReference type="InterPro" id="IPR015813">
    <property type="entry name" value="Pyrv/PenolPyrv_kinase-like_dom"/>
</dbReference>
<accession>A0A9X1SBD2</accession>
<comment type="caution">
    <text evidence="7">The sequence shown here is derived from an EMBL/GenBank/DDBJ whole genome shotgun (WGS) entry which is preliminary data.</text>
</comment>
<reference evidence="7" key="1">
    <citation type="submission" date="2021-10" db="EMBL/GenBank/DDBJ databases">
        <title>Novel species in genus Arthrobacter.</title>
        <authorList>
            <person name="Liu Y."/>
        </authorList>
    </citation>
    <scope>NUCLEOTIDE SEQUENCE</scope>
    <source>
        <strain evidence="7">Zg-Y453</strain>
    </source>
</reference>
<evidence type="ECO:0000313" key="8">
    <source>
        <dbReference type="Proteomes" id="UP001139158"/>
    </source>
</evidence>
<protein>
    <submittedName>
        <fullName evidence="7">CoA ester lyase</fullName>
    </submittedName>
</protein>
<dbReference type="PANTHER" id="PTHR32308">
    <property type="entry name" value="LYASE BETA SUBUNIT, PUTATIVE (AFU_ORTHOLOGUE AFUA_4G13030)-RELATED"/>
    <property type="match status" value="1"/>
</dbReference>
<feature type="binding site" evidence="4">
    <location>
        <position position="64"/>
    </location>
    <ligand>
        <name>substrate</name>
    </ligand>
</feature>
<dbReference type="GO" id="GO:0000287">
    <property type="term" value="F:magnesium ion binding"/>
    <property type="evidence" value="ECO:0007669"/>
    <property type="project" value="TreeGrafter"/>
</dbReference>
<dbReference type="InterPro" id="IPR011206">
    <property type="entry name" value="Citrate_lyase_beta/mcl1/mcl2"/>
</dbReference>